<dbReference type="Pfam" id="PF01590">
    <property type="entry name" value="GAF"/>
    <property type="match status" value="1"/>
</dbReference>
<dbReference type="Pfam" id="PF08448">
    <property type="entry name" value="PAS_4"/>
    <property type="match status" value="1"/>
</dbReference>
<keyword evidence="1" id="KW-1133">Transmembrane helix</keyword>
<feature type="domain" description="EAL" evidence="4">
    <location>
        <begin position="840"/>
        <end position="1093"/>
    </location>
</feature>
<dbReference type="EMBL" id="RFAR01000038">
    <property type="protein sequence ID" value="RMC97998.1"/>
    <property type="molecule type" value="Genomic_DNA"/>
</dbReference>
<dbReference type="InterPro" id="IPR043128">
    <property type="entry name" value="Rev_trsase/Diguanyl_cyclase"/>
</dbReference>
<dbReference type="Pfam" id="PF05227">
    <property type="entry name" value="CHASE3"/>
    <property type="match status" value="1"/>
</dbReference>
<dbReference type="SUPFAM" id="SSF55073">
    <property type="entry name" value="Nucleotide cyclase"/>
    <property type="match status" value="1"/>
</dbReference>
<dbReference type="InterPro" id="IPR029787">
    <property type="entry name" value="Nucleotide_cyclase"/>
</dbReference>
<dbReference type="GO" id="GO:0006355">
    <property type="term" value="P:regulation of DNA-templated transcription"/>
    <property type="evidence" value="ECO:0007669"/>
    <property type="project" value="InterPro"/>
</dbReference>
<dbReference type="InterPro" id="IPR013656">
    <property type="entry name" value="PAS_4"/>
</dbReference>
<dbReference type="InterPro" id="IPR003018">
    <property type="entry name" value="GAF"/>
</dbReference>
<dbReference type="Gene3D" id="3.30.70.270">
    <property type="match status" value="1"/>
</dbReference>
<dbReference type="Gene3D" id="3.20.20.450">
    <property type="entry name" value="EAL domain"/>
    <property type="match status" value="1"/>
</dbReference>
<accession>A0A454JIQ8</accession>
<protein>
    <submittedName>
        <fullName evidence="6">EAL domain-containing protein</fullName>
    </submittedName>
</protein>
<dbReference type="InterPro" id="IPR007891">
    <property type="entry name" value="CHASE3"/>
</dbReference>
<evidence type="ECO:0000259" key="2">
    <source>
        <dbReference type="PROSITE" id="PS50112"/>
    </source>
</evidence>
<evidence type="ECO:0000256" key="1">
    <source>
        <dbReference type="SAM" id="Phobius"/>
    </source>
</evidence>
<dbReference type="SUPFAM" id="SSF55781">
    <property type="entry name" value="GAF domain-like"/>
    <property type="match status" value="1"/>
</dbReference>
<dbReference type="InterPro" id="IPR013767">
    <property type="entry name" value="PAS_fold"/>
</dbReference>
<dbReference type="InterPro" id="IPR052155">
    <property type="entry name" value="Biofilm_reg_signaling"/>
</dbReference>
<organism evidence="6 7">
    <name type="scientific">Aquitalea palustris</name>
    <dbReference type="NCBI Taxonomy" id="2480983"/>
    <lineage>
        <taxon>Bacteria</taxon>
        <taxon>Pseudomonadati</taxon>
        <taxon>Pseudomonadota</taxon>
        <taxon>Betaproteobacteria</taxon>
        <taxon>Neisseriales</taxon>
        <taxon>Chromobacteriaceae</taxon>
        <taxon>Aquitalea</taxon>
    </lineage>
</organism>
<keyword evidence="1" id="KW-0812">Transmembrane</keyword>
<evidence type="ECO:0000259" key="4">
    <source>
        <dbReference type="PROSITE" id="PS50883"/>
    </source>
</evidence>
<dbReference type="NCBIfam" id="TIGR00229">
    <property type="entry name" value="sensory_box"/>
    <property type="match status" value="2"/>
</dbReference>
<reference evidence="6 7" key="1">
    <citation type="submission" date="2018-10" db="EMBL/GenBank/DDBJ databases">
        <title>Draft genome sequence of Aquitalea MWU14-2217 isolated from a wild cranberry bog in Provincetown, Massachusetts.</title>
        <authorList>
            <person name="Ebadzadsahrai G."/>
            <person name="Soby S."/>
        </authorList>
    </citation>
    <scope>NUCLEOTIDE SEQUENCE [LARGE SCALE GENOMIC DNA]</scope>
    <source>
        <strain evidence="6 7">MWU14-2217</strain>
    </source>
</reference>
<gene>
    <name evidence="6" type="ORF">EAY64_09760</name>
</gene>
<dbReference type="Gene3D" id="3.30.450.40">
    <property type="match status" value="1"/>
</dbReference>
<feature type="domain" description="GGDEF" evidence="5">
    <location>
        <begin position="700"/>
        <end position="832"/>
    </location>
</feature>
<dbReference type="CDD" id="cd00130">
    <property type="entry name" value="PAS"/>
    <property type="match status" value="1"/>
</dbReference>
<dbReference type="InterPro" id="IPR000700">
    <property type="entry name" value="PAS-assoc_C"/>
</dbReference>
<dbReference type="SMART" id="SM00091">
    <property type="entry name" value="PAS"/>
    <property type="match status" value="2"/>
</dbReference>
<dbReference type="PROSITE" id="PS50883">
    <property type="entry name" value="EAL"/>
    <property type="match status" value="1"/>
</dbReference>
<dbReference type="Proteomes" id="UP000274139">
    <property type="component" value="Unassembled WGS sequence"/>
</dbReference>
<dbReference type="PANTHER" id="PTHR44757">
    <property type="entry name" value="DIGUANYLATE CYCLASE DGCP"/>
    <property type="match status" value="1"/>
</dbReference>
<evidence type="ECO:0000259" key="3">
    <source>
        <dbReference type="PROSITE" id="PS50113"/>
    </source>
</evidence>
<dbReference type="NCBIfam" id="TIGR00254">
    <property type="entry name" value="GGDEF"/>
    <property type="match status" value="1"/>
</dbReference>
<dbReference type="SMART" id="SM00052">
    <property type="entry name" value="EAL"/>
    <property type="match status" value="1"/>
</dbReference>
<evidence type="ECO:0000313" key="6">
    <source>
        <dbReference type="EMBL" id="RMC97998.1"/>
    </source>
</evidence>
<dbReference type="InterPro" id="IPR001633">
    <property type="entry name" value="EAL_dom"/>
</dbReference>
<proteinExistence type="predicted"/>
<feature type="transmembrane region" description="Helical" evidence="1">
    <location>
        <begin position="12"/>
        <end position="31"/>
    </location>
</feature>
<dbReference type="InterPro" id="IPR029016">
    <property type="entry name" value="GAF-like_dom_sf"/>
</dbReference>
<dbReference type="AlphaFoldDB" id="A0A454JIQ8"/>
<keyword evidence="7" id="KW-1185">Reference proteome</keyword>
<feature type="domain" description="PAC" evidence="3">
    <location>
        <begin position="437"/>
        <end position="490"/>
    </location>
</feature>
<feature type="domain" description="PAS" evidence="2">
    <location>
        <begin position="221"/>
        <end position="294"/>
    </location>
</feature>
<feature type="domain" description="PAS" evidence="2">
    <location>
        <begin position="370"/>
        <end position="440"/>
    </location>
</feature>
<dbReference type="Gene3D" id="3.30.450.20">
    <property type="entry name" value="PAS domain"/>
    <property type="match status" value="2"/>
</dbReference>
<dbReference type="RefSeq" id="WP_103524617.1">
    <property type="nucleotide sequence ID" value="NZ_JAIZDC010000006.1"/>
</dbReference>
<dbReference type="OrthoDB" id="9813903at2"/>
<name>A0A454JIQ8_9NEIS</name>
<dbReference type="SUPFAM" id="SSF55785">
    <property type="entry name" value="PYP-like sensor domain (PAS domain)"/>
    <property type="match status" value="2"/>
</dbReference>
<dbReference type="CDD" id="cd01949">
    <property type="entry name" value="GGDEF"/>
    <property type="match status" value="1"/>
</dbReference>
<evidence type="ECO:0000259" key="5">
    <source>
        <dbReference type="PROSITE" id="PS50887"/>
    </source>
</evidence>
<dbReference type="InterPro" id="IPR035919">
    <property type="entry name" value="EAL_sf"/>
</dbReference>
<dbReference type="InterPro" id="IPR000014">
    <property type="entry name" value="PAS"/>
</dbReference>
<dbReference type="SUPFAM" id="SSF141868">
    <property type="entry name" value="EAL domain-like"/>
    <property type="match status" value="1"/>
</dbReference>
<dbReference type="PROSITE" id="PS50887">
    <property type="entry name" value="GGDEF"/>
    <property type="match status" value="1"/>
</dbReference>
<feature type="transmembrane region" description="Helical" evidence="1">
    <location>
        <begin position="182"/>
        <end position="204"/>
    </location>
</feature>
<sequence length="1100" mass="121133">MRFSFDSQVITAFVSAALAVVVLTAMTWSVADEASRAGESVAHSHEVLNGLARIRGDTLQIELSSQNFRLSGDPAQLQERDQGIASRELLLAQIRRLTADSRELQQHWSSLRRVLDQRLQIARQVEQVRKTQGAAAATRFANQSPLLQTRVAVYRLLDEMDALERGSLDLHQADYLATRQRLLQLGSVTAILLLLLLAATYRLIRSQLRALEASRRQLADSQENLSITLHSIGDAVLATDAAGCITRMNPVAEQLTGWTLAEAAGKPVASVFHIIHELSREPALVPVERVLATGKVQGLANHTCLIARDGREWPIADSAAPITDGSGQIRGVVLVFRDVSLERSVERAMQQQNVQLERRVDEKTRQWADSMAHLHSIITALPAYIAFVSREQRYVYVNDQYRQRFAPEHDDITACLVSDILGPERYQRVQPMIEKALQGEQQEYDWQPFAGVWHAIRYVPKRDSSGAVEGYYVLGNDITGRKRDEERIQALNLELAGRVAELEGVSRALRTLSAGNHAMLRASDEPGLLQDMCRLIVSVAGYASAAVWLHAAEGERLFPAAQHGFPGGLERLAGMADSMLAAITFSERPSLLQVPLGTDMASNEAVQGLSCPLWVDGRIIGALLVHTGGTACFDSDEIALLSEFADDLAFGIGMLRGRAEQKRAQAAMHYLTHHDALTGLANETQLVETLATMMASGQQTPLALLQLNIDRLSEINDALGFSHGDHILREFGRRLTECAPVSAVVARLRGDEFAVLLPAHDVAAAHTVAQQLEQCLAQPFLVADIRLDVSAKTGISCFPDYAGSVHELLRQTDIAVHAAGHKGVSHWLFNPQEYCDQSPHLNMAGELRQAIEGGELRVYLQPKVEMASGRVCGAEALVRWQHGAQGLLSPALFIGLAERTGLIKPLTEWMINSVLDLLQDWQQQGCALPVAVNLSAHNLRDEALGDKIRRWQQQRQLQTGLLELEITESTLMEDASSCLRVLQQWRDDGIPLYIDDFGTGYSSLSYLQRLPVEYIKIDQSFISNLSGSKDSAAIVRSTIDLVHDLGRKTVAEGVECHADWQQLLGLGCDVAQGYYIARPMPAASFLPWVAGFSMAQLARE</sequence>
<comment type="caution">
    <text evidence="6">The sequence shown here is derived from an EMBL/GenBank/DDBJ whole genome shotgun (WGS) entry which is preliminary data.</text>
</comment>
<feature type="domain" description="PAC" evidence="3">
    <location>
        <begin position="299"/>
        <end position="351"/>
    </location>
</feature>
<keyword evidence="1" id="KW-0472">Membrane</keyword>
<dbReference type="Pfam" id="PF00563">
    <property type="entry name" value="EAL"/>
    <property type="match status" value="1"/>
</dbReference>
<dbReference type="Pfam" id="PF00990">
    <property type="entry name" value="GGDEF"/>
    <property type="match status" value="1"/>
</dbReference>
<dbReference type="PROSITE" id="PS50112">
    <property type="entry name" value="PAS"/>
    <property type="match status" value="2"/>
</dbReference>
<dbReference type="InterPro" id="IPR035965">
    <property type="entry name" value="PAS-like_dom_sf"/>
</dbReference>
<dbReference type="Pfam" id="PF00989">
    <property type="entry name" value="PAS"/>
    <property type="match status" value="1"/>
</dbReference>
<dbReference type="SMART" id="SM00267">
    <property type="entry name" value="GGDEF"/>
    <property type="match status" value="1"/>
</dbReference>
<evidence type="ECO:0000313" key="7">
    <source>
        <dbReference type="Proteomes" id="UP000274139"/>
    </source>
</evidence>
<dbReference type="PROSITE" id="PS50113">
    <property type="entry name" value="PAC"/>
    <property type="match status" value="2"/>
</dbReference>
<dbReference type="PANTHER" id="PTHR44757:SF2">
    <property type="entry name" value="BIOFILM ARCHITECTURE MAINTENANCE PROTEIN MBAA"/>
    <property type="match status" value="1"/>
</dbReference>
<dbReference type="InterPro" id="IPR000160">
    <property type="entry name" value="GGDEF_dom"/>
</dbReference>
<dbReference type="CDD" id="cd01948">
    <property type="entry name" value="EAL"/>
    <property type="match status" value="1"/>
</dbReference>